<evidence type="ECO:0000256" key="1">
    <source>
        <dbReference type="ARBA" id="ARBA00005254"/>
    </source>
</evidence>
<gene>
    <name evidence="3" type="ORF">HAV00_07795</name>
</gene>
<dbReference type="InterPro" id="IPR029045">
    <property type="entry name" value="ClpP/crotonase-like_dom_sf"/>
</dbReference>
<dbReference type="AlphaFoldDB" id="A0A6G9A111"/>
<dbReference type="PANTHER" id="PTHR42964">
    <property type="entry name" value="ENOYL-COA HYDRATASE"/>
    <property type="match status" value="1"/>
</dbReference>
<dbReference type="InterPro" id="IPR014748">
    <property type="entry name" value="Enoyl-CoA_hydra_C"/>
</dbReference>
<name>A0A6G9A111_9BRAD</name>
<reference evidence="3 4" key="1">
    <citation type="journal article" date="2020" name="Int. J. Syst. Evol. Microbiol.">
        <title>Description and complete genome sequences of Bradyrhizobium symbiodeficiens sp. nov., a non-symbiotic bacterium associated with legumes native to Canada.</title>
        <authorList>
            <person name="Bromfield E.S.P."/>
            <person name="Cloutier S."/>
            <person name="Nguyen H.D.T."/>
        </authorList>
    </citation>
    <scope>NUCLEOTIDE SEQUENCE [LARGE SCALE GENOMIC DNA]</scope>
    <source>
        <strain evidence="3 4">101S1MB</strain>
    </source>
</reference>
<dbReference type="PROSITE" id="PS00166">
    <property type="entry name" value="ENOYL_COA_HYDRATASE"/>
    <property type="match status" value="1"/>
</dbReference>
<dbReference type="RefSeq" id="WP_166467282.1">
    <property type="nucleotide sequence ID" value="NZ_CP050066.2"/>
</dbReference>
<sequence length="277" mass="30039">MSQPLLIERDDGVDRVTLNRPDSLNALDPALIDALNDYFQGLQRNRETRVVVLRGAGQNFCAGLDLKAAMARRAGQQEPPGVTESLDSQRRIADIVMLMRRCPQPILSLVQGAAAGGGFALALASDIRIATKSARMNCAFIKLGLGGCDIGTSYFLPRLVGVSVASELILTGRFIGAERALAVGLVSEVVTEDKLDAAAEPYVEAMMTASPVGLRLSKECLNMSVDAGSLEAVIAMEDRNQVLCSRSEEFSEGIRAFLEKRKPVYIKRRTRTIRKGR</sequence>
<organism evidence="3 4">
    <name type="scientific">Bradyrhizobium symbiodeficiens</name>
    <dbReference type="NCBI Taxonomy" id="1404367"/>
    <lineage>
        <taxon>Bacteria</taxon>
        <taxon>Pseudomonadati</taxon>
        <taxon>Pseudomonadota</taxon>
        <taxon>Alphaproteobacteria</taxon>
        <taxon>Hyphomicrobiales</taxon>
        <taxon>Nitrobacteraceae</taxon>
        <taxon>Bradyrhizobium</taxon>
    </lineage>
</organism>
<dbReference type="PANTHER" id="PTHR42964:SF1">
    <property type="entry name" value="POLYKETIDE BIOSYNTHESIS ENOYL-COA HYDRATASE PKSH-RELATED"/>
    <property type="match status" value="1"/>
</dbReference>
<evidence type="ECO:0000256" key="2">
    <source>
        <dbReference type="RuleBase" id="RU003707"/>
    </source>
</evidence>
<dbReference type="InterPro" id="IPR051683">
    <property type="entry name" value="Enoyl-CoA_Hydratase/Isomerase"/>
</dbReference>
<dbReference type="Proteomes" id="UP000500895">
    <property type="component" value="Chromosome"/>
</dbReference>
<dbReference type="InterPro" id="IPR018376">
    <property type="entry name" value="Enoyl-CoA_hyd/isom_CS"/>
</dbReference>
<comment type="similarity">
    <text evidence="1 2">Belongs to the enoyl-CoA hydratase/isomerase family.</text>
</comment>
<dbReference type="GO" id="GO:0003824">
    <property type="term" value="F:catalytic activity"/>
    <property type="evidence" value="ECO:0007669"/>
    <property type="project" value="InterPro"/>
</dbReference>
<dbReference type="InterPro" id="IPR001753">
    <property type="entry name" value="Enoyl-CoA_hydra/iso"/>
</dbReference>
<dbReference type="Gene3D" id="3.90.226.10">
    <property type="entry name" value="2-enoyl-CoA Hydratase, Chain A, domain 1"/>
    <property type="match status" value="1"/>
</dbReference>
<protein>
    <submittedName>
        <fullName evidence="3">Enoyl-CoA hydratase/isomerase family protein</fullName>
    </submittedName>
</protein>
<dbReference type="EMBL" id="CP050066">
    <property type="protein sequence ID" value="QIP06157.1"/>
    <property type="molecule type" value="Genomic_DNA"/>
</dbReference>
<evidence type="ECO:0000313" key="3">
    <source>
        <dbReference type="EMBL" id="QIP06157.1"/>
    </source>
</evidence>
<evidence type="ECO:0000313" key="4">
    <source>
        <dbReference type="Proteomes" id="UP000500895"/>
    </source>
</evidence>
<proteinExistence type="inferred from homology"/>
<dbReference type="SUPFAM" id="SSF52096">
    <property type="entry name" value="ClpP/crotonase"/>
    <property type="match status" value="1"/>
</dbReference>
<dbReference type="Pfam" id="PF00378">
    <property type="entry name" value="ECH_1"/>
    <property type="match status" value="1"/>
</dbReference>
<dbReference type="Gene3D" id="1.10.12.10">
    <property type="entry name" value="Lyase 2-enoyl-coa Hydratase, Chain A, domain 2"/>
    <property type="match status" value="1"/>
</dbReference>
<dbReference type="CDD" id="cd06558">
    <property type="entry name" value="crotonase-like"/>
    <property type="match status" value="1"/>
</dbReference>
<accession>A0A6G9A111</accession>